<dbReference type="HAMAP" id="MF_00685">
    <property type="entry name" value="GlgB"/>
    <property type="match status" value="1"/>
</dbReference>
<feature type="domain" description="Glycosyl hydrolase family 13 catalytic" evidence="11">
    <location>
        <begin position="279"/>
        <end position="611"/>
    </location>
</feature>
<dbReference type="SUPFAM" id="SSF51445">
    <property type="entry name" value="(Trans)glycosidases"/>
    <property type="match status" value="1"/>
</dbReference>
<evidence type="ECO:0000313" key="13">
    <source>
        <dbReference type="Proteomes" id="UP001224674"/>
    </source>
</evidence>
<dbReference type="CDD" id="cd02855">
    <property type="entry name" value="E_set_GBE_prok_N"/>
    <property type="match status" value="1"/>
</dbReference>
<dbReference type="Pfam" id="PF02806">
    <property type="entry name" value="Alpha-amylase_C"/>
    <property type="match status" value="1"/>
</dbReference>
<evidence type="ECO:0000256" key="1">
    <source>
        <dbReference type="ARBA" id="ARBA00000826"/>
    </source>
</evidence>
<dbReference type="CDD" id="cd11322">
    <property type="entry name" value="AmyAc_Glg_BE"/>
    <property type="match status" value="1"/>
</dbReference>
<dbReference type="InterPro" id="IPR037439">
    <property type="entry name" value="Branching_enzy"/>
</dbReference>
<dbReference type="FunFam" id="3.20.20.80:FF:000003">
    <property type="entry name" value="1,4-alpha-glucan branching enzyme GlgB"/>
    <property type="match status" value="1"/>
</dbReference>
<dbReference type="SUPFAM" id="SSF51011">
    <property type="entry name" value="Glycosyl hydrolase domain"/>
    <property type="match status" value="1"/>
</dbReference>
<evidence type="ECO:0000313" key="12">
    <source>
        <dbReference type="EMBL" id="WGH92046.1"/>
    </source>
</evidence>
<dbReference type="Gene3D" id="3.20.20.80">
    <property type="entry name" value="Glycosidases"/>
    <property type="match status" value="1"/>
</dbReference>
<dbReference type="InterPro" id="IPR044143">
    <property type="entry name" value="GlgB_N_E_set_prok"/>
</dbReference>
<comment type="catalytic activity">
    <reaction evidence="1 9">
        <text>Transfers a segment of a (1-&gt;4)-alpha-D-glucan chain to a primary hydroxy group in a similar glucan chain.</text>
        <dbReference type="EC" id="2.4.1.18"/>
    </reaction>
</comment>
<comment type="subunit">
    <text evidence="9">Monomer.</text>
</comment>
<dbReference type="InterPro" id="IPR054169">
    <property type="entry name" value="GlgB_N"/>
</dbReference>
<comment type="similarity">
    <text evidence="3 9">Belongs to the glycosyl hydrolase 13 family. GlgB subfamily.</text>
</comment>
<dbReference type="EC" id="2.4.1.18" evidence="9"/>
<dbReference type="SMART" id="SM00642">
    <property type="entry name" value="Aamy"/>
    <property type="match status" value="1"/>
</dbReference>
<dbReference type="AlphaFoldDB" id="A0AAJ6AF05"/>
<comment type="pathway">
    <text evidence="2 9">Glycan biosynthesis; glycogen biosynthesis.</text>
</comment>
<gene>
    <name evidence="9 12" type="primary">glgB</name>
    <name evidence="12" type="ORF">QDX21_06770</name>
</gene>
<dbReference type="GO" id="GO:0004553">
    <property type="term" value="F:hydrolase activity, hydrolyzing O-glycosyl compounds"/>
    <property type="evidence" value="ECO:0007669"/>
    <property type="project" value="InterPro"/>
</dbReference>
<dbReference type="Pfam" id="PF00128">
    <property type="entry name" value="Alpha-amylase"/>
    <property type="match status" value="1"/>
</dbReference>
<dbReference type="InterPro" id="IPR006047">
    <property type="entry name" value="GH13_cat_dom"/>
</dbReference>
<dbReference type="PIRSF" id="PIRSF000463">
    <property type="entry name" value="GlgB"/>
    <property type="match status" value="1"/>
</dbReference>
<evidence type="ECO:0000256" key="2">
    <source>
        <dbReference type="ARBA" id="ARBA00004964"/>
    </source>
</evidence>
<evidence type="ECO:0000256" key="6">
    <source>
        <dbReference type="ARBA" id="ARBA00022679"/>
    </source>
</evidence>
<dbReference type="EMBL" id="CP122566">
    <property type="protein sequence ID" value="WGH92046.1"/>
    <property type="molecule type" value="Genomic_DNA"/>
</dbReference>
<dbReference type="InterPro" id="IPR006407">
    <property type="entry name" value="GlgB"/>
</dbReference>
<keyword evidence="8 9" id="KW-0119">Carbohydrate metabolism</keyword>
<evidence type="ECO:0000256" key="8">
    <source>
        <dbReference type="ARBA" id="ARBA00023277"/>
    </source>
</evidence>
<evidence type="ECO:0000256" key="10">
    <source>
        <dbReference type="PIRSR" id="PIRSR000463-1"/>
    </source>
</evidence>
<dbReference type="InterPro" id="IPR014756">
    <property type="entry name" value="Ig_E-set"/>
</dbReference>
<keyword evidence="13" id="KW-1185">Reference proteome</keyword>
<protein>
    <recommendedName>
        <fullName evidence="9">1,4-alpha-glucan branching enzyme GlgB</fullName>
        <ecNumber evidence="9">2.4.1.18</ecNumber>
    </recommendedName>
    <alternativeName>
        <fullName evidence="9">1,4-alpha-D-glucan:1,4-alpha-D-glucan 6-glucosyl-transferase</fullName>
    </alternativeName>
    <alternativeName>
        <fullName evidence="9">Alpha-(1-&gt;4)-glucan branching enzyme</fullName>
    </alternativeName>
    <alternativeName>
        <fullName evidence="9">Glycogen branching enzyme</fullName>
        <shortName evidence="9">BE</shortName>
    </alternativeName>
</protein>
<dbReference type="SUPFAM" id="SSF81296">
    <property type="entry name" value="E set domains"/>
    <property type="match status" value="2"/>
</dbReference>
<evidence type="ECO:0000259" key="11">
    <source>
        <dbReference type="SMART" id="SM00642"/>
    </source>
</evidence>
<dbReference type="NCBIfam" id="NF003811">
    <property type="entry name" value="PRK05402.1"/>
    <property type="match status" value="1"/>
</dbReference>
<sequence length="748" mass="85074">MTHQPLNPSERRTGPAPLEVPAEILQLVSEARYHQPHQVLGAHAVPGVLTIRVLRPFARSVTAVTEEGERIDLVHEFDGIWVGAIAHEDPKDIPGYRLVISYTDDEHDQFEIDDPYRHWPTVSNEDLAAFHSEHGVEDLWRILGARIHPETGGTSFTVWAPNARAVRLIGDFNHWDGRLHAMRSLGESGIWELLMPEVGHGAHYKFQILGAHGQWVDKADPMARWTEVPPATASRVFDPNHPKAYTFTDQDWITHRATHNVHNGPISIYEVHAGSWSPEVMHEQTKVSYRTLADQLVDYVTIHGFTHVEFMPLAEHPFGGSWGYQVSGYYAPTSRYGTPDDFKYLVDRLHGAGIGVLVDWVPAHFPKDQWALAQFDGAPLYEYEDPRLGEHPDWGTKVFDFGRQEVRNFLISNALYWLEEFHVDGLRVDAVASMLYRDYSRNDGEWVPNVYGGNYNLEAISLLQRANELAYQRNPGIVMVAEESTAFTGVTAPTSWDGLGFGKKWNMGWMHDTLNYLAEDPVNRSWHHNEITFSMVYAYSEKYILPLSHDEVVHGKGALVNKFPGTREQQLATLRAYYGFMWAHPGKKLLFMGGEFATDREWSEHAGLNWRLIENLSHRGVMNEIADLNQLYRKTPALWELDDDPEGFWWIDAHAAEKNLVAFLRWDRNQHPVLCLTNFSGIEHRDHTVELPVPGVWHEIFNSNAVEYGGYGGGNLGQVTTHPNAENPSKNEAQITIPTLTTLYLSPR</sequence>
<dbReference type="Pfam" id="PF02922">
    <property type="entry name" value="CBM_48"/>
    <property type="match status" value="1"/>
</dbReference>
<accession>A0AAJ6AF05</accession>
<evidence type="ECO:0000256" key="3">
    <source>
        <dbReference type="ARBA" id="ARBA00009000"/>
    </source>
</evidence>
<dbReference type="NCBIfam" id="TIGR01515">
    <property type="entry name" value="branching_enzym"/>
    <property type="match status" value="1"/>
</dbReference>
<dbReference type="GO" id="GO:0043169">
    <property type="term" value="F:cation binding"/>
    <property type="evidence" value="ECO:0007669"/>
    <property type="project" value="InterPro"/>
</dbReference>
<keyword evidence="4 9" id="KW-0321">Glycogen metabolism</keyword>
<keyword evidence="5 9" id="KW-0328">Glycosyltransferase</keyword>
<name>A0AAJ6AF05_9MICC</name>
<dbReference type="GO" id="GO:0003844">
    <property type="term" value="F:1,4-alpha-glucan branching enzyme activity"/>
    <property type="evidence" value="ECO:0007669"/>
    <property type="project" value="UniProtKB-UniRule"/>
</dbReference>
<dbReference type="PANTHER" id="PTHR43651">
    <property type="entry name" value="1,4-ALPHA-GLUCAN-BRANCHING ENZYME"/>
    <property type="match status" value="1"/>
</dbReference>
<keyword evidence="6 9" id="KW-0808">Transferase</keyword>
<dbReference type="GO" id="GO:0005829">
    <property type="term" value="C:cytosol"/>
    <property type="evidence" value="ECO:0007669"/>
    <property type="project" value="TreeGrafter"/>
</dbReference>
<dbReference type="InterPro" id="IPR004193">
    <property type="entry name" value="Glyco_hydro_13_N"/>
</dbReference>
<feature type="active site" description="Nucleophile" evidence="9 10">
    <location>
        <position position="429"/>
    </location>
</feature>
<dbReference type="Pfam" id="PF22019">
    <property type="entry name" value="GlgB_N"/>
    <property type="match status" value="1"/>
</dbReference>
<dbReference type="NCBIfam" id="NF008967">
    <property type="entry name" value="PRK12313.1"/>
    <property type="match status" value="1"/>
</dbReference>
<reference evidence="12 13" key="1">
    <citation type="submission" date="2023-03" db="EMBL/GenBank/DDBJ databases">
        <title>Complete genome sequences of several Auritidibacter ignavus strains isolated from ear infections.</title>
        <authorList>
            <person name="Baehr T."/>
            <person name="Baumhoegger A.M."/>
        </authorList>
    </citation>
    <scope>NUCLEOTIDE SEQUENCE [LARGE SCALE GENOMIC DNA]</scope>
    <source>
        <strain evidence="12 13">BABAE-6</strain>
    </source>
</reference>
<proteinExistence type="inferred from homology"/>
<dbReference type="GO" id="GO:0005978">
    <property type="term" value="P:glycogen biosynthetic process"/>
    <property type="evidence" value="ECO:0007669"/>
    <property type="project" value="UniProtKB-UniRule"/>
</dbReference>
<keyword evidence="7 9" id="KW-0320">Glycogen biosynthesis</keyword>
<dbReference type="InterPro" id="IPR013780">
    <property type="entry name" value="Glyco_hydro_b"/>
</dbReference>
<dbReference type="InterPro" id="IPR017853">
    <property type="entry name" value="GH"/>
</dbReference>
<evidence type="ECO:0000256" key="4">
    <source>
        <dbReference type="ARBA" id="ARBA00022600"/>
    </source>
</evidence>
<comment type="function">
    <text evidence="9">Catalyzes the formation of the alpha-1,6-glucosidic linkages in glycogen by scission of a 1,4-alpha-linked oligosaccharide from growing alpha-1,4-glucan chains and the subsequent attachment of the oligosaccharide to the alpha-1,6 position.</text>
</comment>
<dbReference type="PANTHER" id="PTHR43651:SF3">
    <property type="entry name" value="1,4-ALPHA-GLUCAN-BRANCHING ENZYME"/>
    <property type="match status" value="1"/>
</dbReference>
<dbReference type="Gene3D" id="2.60.40.10">
    <property type="entry name" value="Immunoglobulins"/>
    <property type="match status" value="2"/>
</dbReference>
<dbReference type="Proteomes" id="UP001224674">
    <property type="component" value="Chromosome"/>
</dbReference>
<evidence type="ECO:0000256" key="5">
    <source>
        <dbReference type="ARBA" id="ARBA00022676"/>
    </source>
</evidence>
<feature type="active site" description="Proton donor" evidence="9 10">
    <location>
        <position position="482"/>
    </location>
</feature>
<organism evidence="12 13">
    <name type="scientific">Auritidibacter ignavus</name>
    <dbReference type="NCBI Taxonomy" id="678932"/>
    <lineage>
        <taxon>Bacteria</taxon>
        <taxon>Bacillati</taxon>
        <taxon>Actinomycetota</taxon>
        <taxon>Actinomycetes</taxon>
        <taxon>Micrococcales</taxon>
        <taxon>Micrococcaceae</taxon>
        <taxon>Auritidibacter</taxon>
    </lineage>
</organism>
<dbReference type="Gene3D" id="2.60.40.1180">
    <property type="entry name" value="Golgi alpha-mannosidase II"/>
    <property type="match status" value="1"/>
</dbReference>
<dbReference type="InterPro" id="IPR013783">
    <property type="entry name" value="Ig-like_fold"/>
</dbReference>
<evidence type="ECO:0000256" key="7">
    <source>
        <dbReference type="ARBA" id="ARBA00023056"/>
    </source>
</evidence>
<dbReference type="RefSeq" id="WP_279674310.1">
    <property type="nucleotide sequence ID" value="NZ_CP122566.1"/>
</dbReference>
<evidence type="ECO:0000256" key="9">
    <source>
        <dbReference type="HAMAP-Rule" id="MF_00685"/>
    </source>
</evidence>
<dbReference type="InterPro" id="IPR006048">
    <property type="entry name" value="A-amylase/branching_C"/>
</dbReference>